<gene>
    <name evidence="1" type="ORF">chiPu_0016375</name>
</gene>
<evidence type="ECO:0000313" key="2">
    <source>
        <dbReference type="Proteomes" id="UP000287033"/>
    </source>
</evidence>
<dbReference type="AlphaFoldDB" id="A0A401T5H0"/>
<name>A0A401T5H0_CHIPU</name>
<comment type="caution">
    <text evidence="1">The sequence shown here is derived from an EMBL/GenBank/DDBJ whole genome shotgun (WGS) entry which is preliminary data.</text>
</comment>
<evidence type="ECO:0000313" key="1">
    <source>
        <dbReference type="EMBL" id="GCC37867.1"/>
    </source>
</evidence>
<dbReference type="Proteomes" id="UP000287033">
    <property type="component" value="Unassembled WGS sequence"/>
</dbReference>
<keyword evidence="2" id="KW-1185">Reference proteome</keyword>
<dbReference type="OrthoDB" id="5837849at2759"/>
<proteinExistence type="predicted"/>
<organism evidence="1 2">
    <name type="scientific">Chiloscyllium punctatum</name>
    <name type="common">Brownbanded bambooshark</name>
    <name type="synonym">Hemiscyllium punctatum</name>
    <dbReference type="NCBI Taxonomy" id="137246"/>
    <lineage>
        <taxon>Eukaryota</taxon>
        <taxon>Metazoa</taxon>
        <taxon>Chordata</taxon>
        <taxon>Craniata</taxon>
        <taxon>Vertebrata</taxon>
        <taxon>Chondrichthyes</taxon>
        <taxon>Elasmobranchii</taxon>
        <taxon>Galeomorphii</taxon>
        <taxon>Galeoidea</taxon>
        <taxon>Orectolobiformes</taxon>
        <taxon>Hemiscylliidae</taxon>
        <taxon>Chiloscyllium</taxon>
    </lineage>
</organism>
<sequence length="98" mass="10816">MPPLCDGFVLSVERLKKRAERFNVPGTAESKKAARAARFGLPVATKGKKKISVVFDPTLFPILKMSLKGSNLSKKTKHNKIILSHASVYSTSLYDQLL</sequence>
<dbReference type="EMBL" id="BEZZ01001073">
    <property type="protein sequence ID" value="GCC37867.1"/>
    <property type="molecule type" value="Genomic_DNA"/>
</dbReference>
<evidence type="ECO:0008006" key="3">
    <source>
        <dbReference type="Google" id="ProtNLM"/>
    </source>
</evidence>
<dbReference type="STRING" id="137246.A0A401T5H0"/>
<reference evidence="1 2" key="1">
    <citation type="journal article" date="2018" name="Nat. Ecol. Evol.">
        <title>Shark genomes provide insights into elasmobranch evolution and the origin of vertebrates.</title>
        <authorList>
            <person name="Hara Y"/>
            <person name="Yamaguchi K"/>
            <person name="Onimaru K"/>
            <person name="Kadota M"/>
            <person name="Koyanagi M"/>
            <person name="Keeley SD"/>
            <person name="Tatsumi K"/>
            <person name="Tanaka K"/>
            <person name="Motone F"/>
            <person name="Kageyama Y"/>
            <person name="Nozu R"/>
            <person name="Adachi N"/>
            <person name="Nishimura O"/>
            <person name="Nakagawa R"/>
            <person name="Tanegashima C"/>
            <person name="Kiyatake I"/>
            <person name="Matsumoto R"/>
            <person name="Murakumo K"/>
            <person name="Nishida K"/>
            <person name="Terakita A"/>
            <person name="Kuratani S"/>
            <person name="Sato K"/>
            <person name="Hyodo S Kuraku.S."/>
        </authorList>
    </citation>
    <scope>NUCLEOTIDE SEQUENCE [LARGE SCALE GENOMIC DNA]</scope>
</reference>
<accession>A0A401T5H0</accession>
<protein>
    <recommendedName>
        <fullName evidence="3">SAP domain-containing protein</fullName>
    </recommendedName>
</protein>